<gene>
    <name evidence="2" type="ORF">COU11_01975</name>
</gene>
<dbReference type="SMART" id="SM00422">
    <property type="entry name" value="HTH_MERR"/>
    <property type="match status" value="1"/>
</dbReference>
<dbReference type="GO" id="GO:0006355">
    <property type="term" value="P:regulation of DNA-templated transcription"/>
    <property type="evidence" value="ECO:0007669"/>
    <property type="project" value="InterPro"/>
</dbReference>
<name>A0A2H0UL83_9BACT</name>
<dbReference type="Proteomes" id="UP000229526">
    <property type="component" value="Unassembled WGS sequence"/>
</dbReference>
<dbReference type="CDD" id="cd04762">
    <property type="entry name" value="HTH_MerR-trunc"/>
    <property type="match status" value="1"/>
</dbReference>
<accession>A0A2H0UL83</accession>
<evidence type="ECO:0000259" key="1">
    <source>
        <dbReference type="PROSITE" id="PS50937"/>
    </source>
</evidence>
<comment type="caution">
    <text evidence="2">The sequence shown here is derived from an EMBL/GenBank/DDBJ whole genome shotgun (WGS) entry which is preliminary data.</text>
</comment>
<dbReference type="PROSITE" id="PS50937">
    <property type="entry name" value="HTH_MERR_2"/>
    <property type="match status" value="1"/>
</dbReference>
<dbReference type="EMBL" id="PFBD01000018">
    <property type="protein sequence ID" value="PIR87163.1"/>
    <property type="molecule type" value="Genomic_DNA"/>
</dbReference>
<dbReference type="InterPro" id="IPR009061">
    <property type="entry name" value="DNA-bd_dom_put_sf"/>
</dbReference>
<evidence type="ECO:0000313" key="2">
    <source>
        <dbReference type="EMBL" id="PIR87163.1"/>
    </source>
</evidence>
<dbReference type="AlphaFoldDB" id="A0A2H0UL83"/>
<dbReference type="SUPFAM" id="SSF46955">
    <property type="entry name" value="Putative DNA-binding domain"/>
    <property type="match status" value="1"/>
</dbReference>
<evidence type="ECO:0000313" key="3">
    <source>
        <dbReference type="Proteomes" id="UP000229526"/>
    </source>
</evidence>
<protein>
    <recommendedName>
        <fullName evidence="1">HTH merR-type domain-containing protein</fullName>
    </recommendedName>
</protein>
<organism evidence="2 3">
    <name type="scientific">Candidatus Harrisonbacteria bacterium CG10_big_fil_rev_8_21_14_0_10_49_15</name>
    <dbReference type="NCBI Taxonomy" id="1974587"/>
    <lineage>
        <taxon>Bacteria</taxon>
        <taxon>Candidatus Harrisoniibacteriota</taxon>
    </lineage>
</organism>
<feature type="domain" description="HTH merR-type" evidence="1">
    <location>
        <begin position="7"/>
        <end position="54"/>
    </location>
</feature>
<proteinExistence type="predicted"/>
<reference evidence="3" key="1">
    <citation type="submission" date="2017-09" db="EMBL/GenBank/DDBJ databases">
        <title>Depth-based differentiation of microbial function through sediment-hosted aquifers and enrichment of novel symbionts in the deep terrestrial subsurface.</title>
        <authorList>
            <person name="Probst A.J."/>
            <person name="Ladd B."/>
            <person name="Jarett J.K."/>
            <person name="Geller-Mcgrath D.E."/>
            <person name="Sieber C.M.K."/>
            <person name="Emerson J.B."/>
            <person name="Anantharaman K."/>
            <person name="Thomas B.C."/>
            <person name="Malmstrom R."/>
            <person name="Stieglmeier M."/>
            <person name="Klingl A."/>
            <person name="Woyke T."/>
            <person name="Ryan C.M."/>
            <person name="Banfield J.F."/>
        </authorList>
    </citation>
    <scope>NUCLEOTIDE SEQUENCE [LARGE SCALE GENOMIC DNA]</scope>
</reference>
<sequence length="244" mass="27147">MQKYKNLLKIGEVAALLGVSIDTLRRWDRQGRLKPSITKLSGHRLYDHATIRAMVSDPVLKIEQWAKTGEKDEVLSRYYCSNRAVFGLELKDAEEVLQAQVDEQTTPPAIIGAILGELGNNAFDHNLGNWPDEPGVYFCLDSVRRKAVVADRGQGLLKTLRQARPTIADDSEALLVAFTEILSGRAPEDRGNGLKFVRSMLKQYRLGLSFQSGSALVSIGPLSDRLDRKVAEEVMQGCFAILEY</sequence>
<dbReference type="Gene3D" id="1.10.1660.10">
    <property type="match status" value="1"/>
</dbReference>
<dbReference type="GO" id="GO:0003677">
    <property type="term" value="F:DNA binding"/>
    <property type="evidence" value="ECO:0007669"/>
    <property type="project" value="InterPro"/>
</dbReference>
<dbReference type="InterPro" id="IPR000551">
    <property type="entry name" value="MerR-type_HTH_dom"/>
</dbReference>
<dbReference type="Pfam" id="PF00376">
    <property type="entry name" value="MerR"/>
    <property type="match status" value="1"/>
</dbReference>